<dbReference type="Pfam" id="PF00646">
    <property type="entry name" value="F-box"/>
    <property type="match status" value="1"/>
</dbReference>
<evidence type="ECO:0000313" key="2">
    <source>
        <dbReference type="EMBL" id="PIC30312.1"/>
    </source>
</evidence>
<name>A0A2G5TSR0_9PELO</name>
<keyword evidence="3" id="KW-1185">Reference proteome</keyword>
<accession>A0A2G5TSR0</accession>
<feature type="domain" description="F-box" evidence="1">
    <location>
        <begin position="2"/>
        <end position="53"/>
    </location>
</feature>
<proteinExistence type="predicted"/>
<dbReference type="EMBL" id="PDUG01000005">
    <property type="protein sequence ID" value="PIC30312.1"/>
    <property type="molecule type" value="Genomic_DNA"/>
</dbReference>
<gene>
    <name evidence="2" type="primary">Cnig_chr_V.g21594</name>
    <name evidence="2" type="ORF">B9Z55_021594</name>
</gene>
<comment type="caution">
    <text evidence="2">The sequence shown here is derived from an EMBL/GenBank/DDBJ whole genome shotgun (WGS) entry which is preliminary data.</text>
</comment>
<sequence>MPIRILALPAKDLQHTLKCMDIGDLIAFSLCSIRTKNLAKSSNRKIEPIFVEVCFHLTSKEYEEIGEEVDLFARDHDYIFLIVFDYVTVFDNRSGWQKWEFTRSDWIAHFMSIFNESIVHKLEVSDYCPQSHLDDIKHLIPKLRKLRISHLQGTEFAKKAFLKLSPLAIEQVEIHTNVFSNKYKTSDVLTSNLNSVSFNDWKKPLKLEIDELLVVNIINLTIKNANITDNELN</sequence>
<dbReference type="AlphaFoldDB" id="A0A2G5TSR0"/>
<dbReference type="InterPro" id="IPR053222">
    <property type="entry name" value="Zygotic_Embryogenesis-Asso"/>
</dbReference>
<dbReference type="PANTHER" id="PTHR22899:SF0">
    <property type="entry name" value="F-BOX ASSOCIATED DOMAIN-CONTAINING PROTEIN-RELATED"/>
    <property type="match status" value="1"/>
</dbReference>
<dbReference type="InterPro" id="IPR001810">
    <property type="entry name" value="F-box_dom"/>
</dbReference>
<evidence type="ECO:0000259" key="1">
    <source>
        <dbReference type="PROSITE" id="PS50181"/>
    </source>
</evidence>
<evidence type="ECO:0000313" key="3">
    <source>
        <dbReference type="Proteomes" id="UP000230233"/>
    </source>
</evidence>
<dbReference type="PROSITE" id="PS50181">
    <property type="entry name" value="FBOX"/>
    <property type="match status" value="1"/>
</dbReference>
<dbReference type="PANTHER" id="PTHR22899">
    <property type="entry name" value="CYCLIN-RELATED F-BOX FAMILY"/>
    <property type="match status" value="1"/>
</dbReference>
<protein>
    <recommendedName>
        <fullName evidence="1">F-box domain-containing protein</fullName>
    </recommendedName>
</protein>
<organism evidence="2 3">
    <name type="scientific">Caenorhabditis nigoni</name>
    <dbReference type="NCBI Taxonomy" id="1611254"/>
    <lineage>
        <taxon>Eukaryota</taxon>
        <taxon>Metazoa</taxon>
        <taxon>Ecdysozoa</taxon>
        <taxon>Nematoda</taxon>
        <taxon>Chromadorea</taxon>
        <taxon>Rhabditida</taxon>
        <taxon>Rhabditina</taxon>
        <taxon>Rhabditomorpha</taxon>
        <taxon>Rhabditoidea</taxon>
        <taxon>Rhabditidae</taxon>
        <taxon>Peloderinae</taxon>
        <taxon>Caenorhabditis</taxon>
    </lineage>
</organism>
<reference evidence="3" key="1">
    <citation type="submission" date="2017-10" db="EMBL/GenBank/DDBJ databases">
        <title>Rapid genome shrinkage in a self-fertile nematode reveals novel sperm competition proteins.</title>
        <authorList>
            <person name="Yin D."/>
            <person name="Schwarz E.M."/>
            <person name="Thomas C.G."/>
            <person name="Felde R.L."/>
            <person name="Korf I.F."/>
            <person name="Cutter A.D."/>
            <person name="Schartner C.M."/>
            <person name="Ralston E.J."/>
            <person name="Meyer B.J."/>
            <person name="Haag E.S."/>
        </authorList>
    </citation>
    <scope>NUCLEOTIDE SEQUENCE [LARGE SCALE GENOMIC DNA]</scope>
    <source>
        <strain evidence="3">JU1422</strain>
    </source>
</reference>
<dbReference type="Proteomes" id="UP000230233">
    <property type="component" value="Chromosome V"/>
</dbReference>